<keyword evidence="2" id="KW-0808">Transferase</keyword>
<feature type="region of interest" description="Disordered" evidence="1">
    <location>
        <begin position="1"/>
        <end position="22"/>
    </location>
</feature>
<keyword evidence="3" id="KW-1185">Reference proteome</keyword>
<dbReference type="GO" id="GO:0016740">
    <property type="term" value="F:transferase activity"/>
    <property type="evidence" value="ECO:0007669"/>
    <property type="project" value="UniProtKB-KW"/>
</dbReference>
<evidence type="ECO:0000313" key="2">
    <source>
        <dbReference type="EMBL" id="GER28396.1"/>
    </source>
</evidence>
<accession>A0A5A7P793</accession>
<name>A0A5A7P793_STRAF</name>
<dbReference type="AlphaFoldDB" id="A0A5A7P793"/>
<evidence type="ECO:0000256" key="1">
    <source>
        <dbReference type="SAM" id="MobiDB-lite"/>
    </source>
</evidence>
<organism evidence="2 3">
    <name type="scientific">Striga asiatica</name>
    <name type="common">Asiatic witchweed</name>
    <name type="synonym">Buchnera asiatica</name>
    <dbReference type="NCBI Taxonomy" id="4170"/>
    <lineage>
        <taxon>Eukaryota</taxon>
        <taxon>Viridiplantae</taxon>
        <taxon>Streptophyta</taxon>
        <taxon>Embryophyta</taxon>
        <taxon>Tracheophyta</taxon>
        <taxon>Spermatophyta</taxon>
        <taxon>Magnoliopsida</taxon>
        <taxon>eudicotyledons</taxon>
        <taxon>Gunneridae</taxon>
        <taxon>Pentapetalae</taxon>
        <taxon>asterids</taxon>
        <taxon>lamiids</taxon>
        <taxon>Lamiales</taxon>
        <taxon>Orobanchaceae</taxon>
        <taxon>Buchnereae</taxon>
        <taxon>Striga</taxon>
    </lineage>
</organism>
<protein>
    <submittedName>
        <fullName evidence="2">Pyridoxal phosphate (PLP)-dependent transferasessuperfamily protein</fullName>
    </submittedName>
</protein>
<dbReference type="EMBL" id="BKCP01002447">
    <property type="protein sequence ID" value="GER28396.1"/>
    <property type="molecule type" value="Genomic_DNA"/>
</dbReference>
<dbReference type="Proteomes" id="UP000325081">
    <property type="component" value="Unassembled WGS sequence"/>
</dbReference>
<feature type="region of interest" description="Disordered" evidence="1">
    <location>
        <begin position="61"/>
        <end position="81"/>
    </location>
</feature>
<evidence type="ECO:0000313" key="3">
    <source>
        <dbReference type="Proteomes" id="UP000325081"/>
    </source>
</evidence>
<sequence>MVVGPKHEMSSTRFTRGQPGRMNRSRVSLWMMTQLRKSELRCLNRTTDSAGLKFRRQLVRDRDLRESDSRTAGGRSKKEYRPEFSVILRENVVGPPHGPENTSWMYSSMKETCSAWRISTENWVMRRCAA</sequence>
<reference evidence="3" key="1">
    <citation type="journal article" date="2019" name="Curr. Biol.">
        <title>Genome Sequence of Striga asiatica Provides Insight into the Evolution of Plant Parasitism.</title>
        <authorList>
            <person name="Yoshida S."/>
            <person name="Kim S."/>
            <person name="Wafula E.K."/>
            <person name="Tanskanen J."/>
            <person name="Kim Y.M."/>
            <person name="Honaas L."/>
            <person name="Yang Z."/>
            <person name="Spallek T."/>
            <person name="Conn C.E."/>
            <person name="Ichihashi Y."/>
            <person name="Cheong K."/>
            <person name="Cui S."/>
            <person name="Der J.P."/>
            <person name="Gundlach H."/>
            <person name="Jiao Y."/>
            <person name="Hori C."/>
            <person name="Ishida J.K."/>
            <person name="Kasahara H."/>
            <person name="Kiba T."/>
            <person name="Kim M.S."/>
            <person name="Koo N."/>
            <person name="Laohavisit A."/>
            <person name="Lee Y.H."/>
            <person name="Lumba S."/>
            <person name="McCourt P."/>
            <person name="Mortimer J.C."/>
            <person name="Mutuku J.M."/>
            <person name="Nomura T."/>
            <person name="Sasaki-Sekimoto Y."/>
            <person name="Seto Y."/>
            <person name="Wang Y."/>
            <person name="Wakatake T."/>
            <person name="Sakakibara H."/>
            <person name="Demura T."/>
            <person name="Yamaguchi S."/>
            <person name="Yoneyama K."/>
            <person name="Manabe R.I."/>
            <person name="Nelson D.C."/>
            <person name="Schulman A.H."/>
            <person name="Timko M.P."/>
            <person name="dePamphilis C.W."/>
            <person name="Choi D."/>
            <person name="Shirasu K."/>
        </authorList>
    </citation>
    <scope>NUCLEOTIDE SEQUENCE [LARGE SCALE GENOMIC DNA]</scope>
    <source>
        <strain evidence="3">cv. UVA1</strain>
    </source>
</reference>
<proteinExistence type="predicted"/>
<comment type="caution">
    <text evidence="2">The sequence shown here is derived from an EMBL/GenBank/DDBJ whole genome shotgun (WGS) entry which is preliminary data.</text>
</comment>
<gene>
    <name evidence="2" type="ORF">STAS_04187</name>
</gene>
<feature type="compositionally biased region" description="Basic and acidic residues" evidence="1">
    <location>
        <begin position="1"/>
        <end position="10"/>
    </location>
</feature>